<protein>
    <submittedName>
        <fullName evidence="4">Flavin oxidoreductase/NADH oxidase</fullName>
    </submittedName>
</protein>
<dbReference type="SUPFAM" id="SSF51395">
    <property type="entry name" value="FMN-linked oxidoreductases"/>
    <property type="match status" value="1"/>
</dbReference>
<evidence type="ECO:0000313" key="5">
    <source>
        <dbReference type="Proteomes" id="UP001489509"/>
    </source>
</evidence>
<proteinExistence type="predicted"/>
<dbReference type="Pfam" id="PF00724">
    <property type="entry name" value="Oxidored_FMN"/>
    <property type="match status" value="1"/>
</dbReference>
<evidence type="ECO:0000259" key="3">
    <source>
        <dbReference type="Pfam" id="PF00724"/>
    </source>
</evidence>
<dbReference type="PANTHER" id="PTHR43656:SF2">
    <property type="entry name" value="BINDING OXIDOREDUCTASE, PUTATIVE (AFU_ORTHOLOGUE AFUA_2G08260)-RELATED"/>
    <property type="match status" value="1"/>
</dbReference>
<reference evidence="4 5" key="1">
    <citation type="submission" date="2024-03" db="EMBL/GenBank/DDBJ databases">
        <title>Human intestinal bacterial collection.</title>
        <authorList>
            <person name="Pauvert C."/>
            <person name="Hitch T.C.A."/>
            <person name="Clavel T."/>
        </authorList>
    </citation>
    <scope>NUCLEOTIDE SEQUENCE [LARGE SCALE GENOMIC DNA]</scope>
    <source>
        <strain evidence="4 5">CLA-JM-H44</strain>
    </source>
</reference>
<evidence type="ECO:0000256" key="1">
    <source>
        <dbReference type="ARBA" id="ARBA00022630"/>
    </source>
</evidence>
<name>A0ABV1E031_9FIRM</name>
<organism evidence="4 5">
    <name type="scientific">Solibaculum intestinale</name>
    <dbReference type="NCBI Taxonomy" id="3133165"/>
    <lineage>
        <taxon>Bacteria</taxon>
        <taxon>Bacillati</taxon>
        <taxon>Bacillota</taxon>
        <taxon>Clostridia</taxon>
        <taxon>Eubacteriales</taxon>
        <taxon>Oscillospiraceae</taxon>
        <taxon>Solibaculum</taxon>
    </lineage>
</organism>
<evidence type="ECO:0000256" key="2">
    <source>
        <dbReference type="ARBA" id="ARBA00023002"/>
    </source>
</evidence>
<feature type="domain" description="NADH:flavin oxidoreductase/NADH oxidase N-terminal" evidence="3">
    <location>
        <begin position="36"/>
        <end position="253"/>
    </location>
</feature>
<evidence type="ECO:0000313" key="4">
    <source>
        <dbReference type="EMBL" id="MEQ2440663.1"/>
    </source>
</evidence>
<dbReference type="InterPro" id="IPR013785">
    <property type="entry name" value="Aldolase_TIM"/>
</dbReference>
<keyword evidence="1" id="KW-0285">Flavoprotein</keyword>
<comment type="caution">
    <text evidence="4">The sequence shown here is derived from an EMBL/GenBank/DDBJ whole genome shotgun (WGS) entry which is preliminary data.</text>
</comment>
<keyword evidence="5" id="KW-1185">Reference proteome</keyword>
<sequence length="445" mass="48853">MEHQPFSYHTLEELTAACAACGVTLPFSKDLSSLKAPLAVYGREIPNRLCIQPMEGCDGTADGRPGELTMRRYRRFAAGGAGLIWLEAAAVDPNGRANPRQLCINRDTAPAMATLQAQIADTARGAGHPVPFTVLQLTHSGRYSKPQPVIAAKNPYLDRPGQTYKIITDEELDALQDAFVEGARQAKEAGFDAVDVKCCHGYLFAELMGAKTRPGKYGGDFEGRSRMLLTTVRRVKEEARIPVTVRLNAFDEIPDPYGFGVKKEDFRTPDLTETKELVRRLRALGVELIDITAGNPYYNPHVNRPYDIGFYRPPVHPLIYVSKMLAAVKELKEACPDTAFLCSALSWLREFGSLAAAGGVKDGWFDLAGFGRQALAYPDFAADLLEQGGMKREKCCIACSKCTEIMRDGGTSGCVIRDKEVYLPIYRAGREGKPPASSRQVAEHI</sequence>
<dbReference type="RefSeq" id="WP_349219354.1">
    <property type="nucleotide sequence ID" value="NZ_JBBMFD010000010.1"/>
</dbReference>
<dbReference type="EMBL" id="JBBMFD010000010">
    <property type="protein sequence ID" value="MEQ2440663.1"/>
    <property type="molecule type" value="Genomic_DNA"/>
</dbReference>
<dbReference type="InterPro" id="IPR001155">
    <property type="entry name" value="OxRdtase_FMN_N"/>
</dbReference>
<dbReference type="Proteomes" id="UP001489509">
    <property type="component" value="Unassembled WGS sequence"/>
</dbReference>
<accession>A0ABV1E031</accession>
<dbReference type="Gene3D" id="3.20.20.70">
    <property type="entry name" value="Aldolase class I"/>
    <property type="match status" value="1"/>
</dbReference>
<gene>
    <name evidence="4" type="ORF">WMO26_07475</name>
</gene>
<dbReference type="InterPro" id="IPR051799">
    <property type="entry name" value="NADH_flavin_oxidoreductase"/>
</dbReference>
<keyword evidence="2" id="KW-0560">Oxidoreductase</keyword>
<dbReference type="PANTHER" id="PTHR43656">
    <property type="entry name" value="BINDING OXIDOREDUCTASE, PUTATIVE (AFU_ORTHOLOGUE AFUA_2G08260)-RELATED"/>
    <property type="match status" value="1"/>
</dbReference>